<evidence type="ECO:0000313" key="9">
    <source>
        <dbReference type="Proteomes" id="UP001152795"/>
    </source>
</evidence>
<dbReference type="EMBL" id="CACRXK020000679">
    <property type="protein sequence ID" value="CAB3983957.1"/>
    <property type="molecule type" value="Genomic_DNA"/>
</dbReference>
<reference evidence="8" key="1">
    <citation type="submission" date="2020-04" db="EMBL/GenBank/DDBJ databases">
        <authorList>
            <person name="Alioto T."/>
            <person name="Alioto T."/>
            <person name="Gomez Garrido J."/>
        </authorList>
    </citation>
    <scope>NUCLEOTIDE SEQUENCE</scope>
    <source>
        <strain evidence="8">A484AB</strain>
    </source>
</reference>
<keyword evidence="3 6" id="KW-0561">Oxygen transport</keyword>
<protein>
    <submittedName>
        <fullName evidence="8">Hemin receptor</fullName>
    </submittedName>
</protein>
<evidence type="ECO:0000256" key="5">
    <source>
        <dbReference type="ARBA" id="ARBA00023004"/>
    </source>
</evidence>
<evidence type="ECO:0000256" key="2">
    <source>
        <dbReference type="ARBA" id="ARBA00022617"/>
    </source>
</evidence>
<dbReference type="PANTHER" id="PTHR46458">
    <property type="entry name" value="BLR2807 PROTEIN"/>
    <property type="match status" value="1"/>
</dbReference>
<dbReference type="GO" id="GO:0020037">
    <property type="term" value="F:heme binding"/>
    <property type="evidence" value="ECO:0007669"/>
    <property type="project" value="InterPro"/>
</dbReference>
<comment type="similarity">
    <text evidence="6">Belongs to the globin family.</text>
</comment>
<organism evidence="8 9">
    <name type="scientific">Paramuricea clavata</name>
    <name type="common">Red gorgonian</name>
    <name type="synonym">Violescent sea-whip</name>
    <dbReference type="NCBI Taxonomy" id="317549"/>
    <lineage>
        <taxon>Eukaryota</taxon>
        <taxon>Metazoa</taxon>
        <taxon>Cnidaria</taxon>
        <taxon>Anthozoa</taxon>
        <taxon>Octocorallia</taxon>
        <taxon>Malacalcyonacea</taxon>
        <taxon>Plexauridae</taxon>
        <taxon>Paramuricea</taxon>
    </lineage>
</organism>
<dbReference type="InterPro" id="IPR050532">
    <property type="entry name" value="Globin-like_OT"/>
</dbReference>
<proteinExistence type="inferred from homology"/>
<name>A0A7D9HGM7_PARCT</name>
<evidence type="ECO:0000256" key="3">
    <source>
        <dbReference type="ARBA" id="ARBA00022621"/>
    </source>
</evidence>
<feature type="domain" description="Globin" evidence="7">
    <location>
        <begin position="26"/>
        <end position="175"/>
    </location>
</feature>
<dbReference type="Pfam" id="PF00042">
    <property type="entry name" value="Globin"/>
    <property type="match status" value="1"/>
</dbReference>
<comment type="caution">
    <text evidence="8">The sequence shown here is derived from an EMBL/GenBank/DDBJ whole genome shotgun (WGS) entry which is preliminary data.</text>
</comment>
<keyword evidence="5" id="KW-0408">Iron</keyword>
<keyword evidence="1 6" id="KW-0813">Transport</keyword>
<dbReference type="InterPro" id="IPR000971">
    <property type="entry name" value="Globin"/>
</dbReference>
<evidence type="ECO:0000313" key="8">
    <source>
        <dbReference type="EMBL" id="CAB3983957.1"/>
    </source>
</evidence>
<dbReference type="PANTHER" id="PTHR46458:SF1">
    <property type="entry name" value="GEO09476P1"/>
    <property type="match status" value="1"/>
</dbReference>
<dbReference type="AlphaFoldDB" id="A0A7D9HGM7"/>
<keyword evidence="8" id="KW-0675">Receptor</keyword>
<dbReference type="PROSITE" id="PS01033">
    <property type="entry name" value="GLOBIN"/>
    <property type="match status" value="1"/>
</dbReference>
<dbReference type="GO" id="GO:0005344">
    <property type="term" value="F:oxygen carrier activity"/>
    <property type="evidence" value="ECO:0007669"/>
    <property type="project" value="UniProtKB-KW"/>
</dbReference>
<keyword evidence="2 6" id="KW-0349">Heme</keyword>
<dbReference type="InterPro" id="IPR012292">
    <property type="entry name" value="Globin/Proto"/>
</dbReference>
<sequence>MASTGKPDILSTNVFHSEKQGVTEDKPDDLQKTVDIVVQTWKLVNQDALKHGTVFYKRLFTTHPGVVELFSFSSEVKENMDESSGLENQAYLLMAMIDYAVSQLGNLDELIPKLKDLGATHFVKYQAKPEHFKPVGESLLWTLKEGLGELFTPEVEKAWTSIYTILSDVMIEGGKAALDDGSV</sequence>
<evidence type="ECO:0000256" key="6">
    <source>
        <dbReference type="RuleBase" id="RU000356"/>
    </source>
</evidence>
<dbReference type="SUPFAM" id="SSF46458">
    <property type="entry name" value="Globin-like"/>
    <property type="match status" value="1"/>
</dbReference>
<dbReference type="PRINTS" id="PR00188">
    <property type="entry name" value="PLANTGLOBIN"/>
</dbReference>
<dbReference type="OrthoDB" id="5976642at2759"/>
<gene>
    <name evidence="8" type="ORF">PACLA_8A007089</name>
</gene>
<accession>A0A7D9HGM7</accession>
<evidence type="ECO:0000256" key="1">
    <source>
        <dbReference type="ARBA" id="ARBA00022448"/>
    </source>
</evidence>
<evidence type="ECO:0000256" key="4">
    <source>
        <dbReference type="ARBA" id="ARBA00022723"/>
    </source>
</evidence>
<dbReference type="Proteomes" id="UP001152795">
    <property type="component" value="Unassembled WGS sequence"/>
</dbReference>
<keyword evidence="4" id="KW-0479">Metal-binding</keyword>
<dbReference type="InterPro" id="IPR009050">
    <property type="entry name" value="Globin-like_sf"/>
</dbReference>
<dbReference type="GO" id="GO:0019825">
    <property type="term" value="F:oxygen binding"/>
    <property type="evidence" value="ECO:0007669"/>
    <property type="project" value="InterPro"/>
</dbReference>
<evidence type="ECO:0000259" key="7">
    <source>
        <dbReference type="PROSITE" id="PS01033"/>
    </source>
</evidence>
<dbReference type="GO" id="GO:0046872">
    <property type="term" value="F:metal ion binding"/>
    <property type="evidence" value="ECO:0007669"/>
    <property type="project" value="UniProtKB-KW"/>
</dbReference>
<keyword evidence="9" id="KW-1185">Reference proteome</keyword>
<dbReference type="Gene3D" id="1.10.490.10">
    <property type="entry name" value="Globins"/>
    <property type="match status" value="1"/>
</dbReference>